<feature type="domain" description="Bulb-type lectin" evidence="1">
    <location>
        <begin position="128"/>
        <end position="245"/>
    </location>
</feature>
<protein>
    <recommendedName>
        <fullName evidence="1">Bulb-type lectin domain-containing protein</fullName>
    </recommendedName>
</protein>
<name>A0A3L8P3E5_9ACTN</name>
<reference evidence="2 3" key="1">
    <citation type="submission" date="2018-10" db="EMBL/GenBank/DDBJ databases">
        <title>Marmoricola sp. 4Q3S-7 whole genome shotgun sequence.</title>
        <authorList>
            <person name="Li F."/>
        </authorList>
    </citation>
    <scope>NUCLEOTIDE SEQUENCE [LARGE SCALE GENOMIC DNA]</scope>
    <source>
        <strain evidence="2 3">4Q3S-7</strain>
    </source>
</reference>
<accession>A0A3L8P3E5</accession>
<sequence length="376" mass="40058">MRTHGIKERIVVGLALAAVAVAPVLVQAPAEAATRVSIAATPAGILTGGHATFAGGVSTRSHRLVRLQLNSAGVWRNVAKARTTKRGKYLVADPSSRIGQYRVVMPRARVSGRTLRAVTSSTVTVGLASSLESGQTLQSGQFLTSPGGVYQLVMQPDGNLVLTTVADPATVVWSTNTAGHPGARLVMQYAGNLVLVDPANVLLWSTSTADAGSDLSVDDAGGVSVHDGTTVLWDRVAGVHVPTDPVGTSQAAVRGQTWVDAKVKYSQSKYYTNSYGRYRTDCSGFVSMMWGLSSSYTTRTIPSITTVITKDQLRSGDVLNSPGYHVVLFDAWANAAHTQYWAYEETPSSGAAHHVLPYPYWSSSRPKSFVPRRLSQ</sequence>
<evidence type="ECO:0000313" key="2">
    <source>
        <dbReference type="EMBL" id="RLV49890.1"/>
    </source>
</evidence>
<dbReference type="AlphaFoldDB" id="A0A3L8P3E5"/>
<dbReference type="EMBL" id="RDBE01000006">
    <property type="protein sequence ID" value="RLV49890.1"/>
    <property type="molecule type" value="Genomic_DNA"/>
</dbReference>
<dbReference type="InterPro" id="IPR036426">
    <property type="entry name" value="Bulb-type_lectin_dom_sf"/>
</dbReference>
<dbReference type="Proteomes" id="UP000281708">
    <property type="component" value="Unassembled WGS sequence"/>
</dbReference>
<dbReference type="RefSeq" id="WP_121805654.1">
    <property type="nucleotide sequence ID" value="NZ_RDBE01000006.1"/>
</dbReference>
<gene>
    <name evidence="2" type="ORF">D9V37_08375</name>
</gene>
<dbReference type="InterPro" id="IPR001480">
    <property type="entry name" value="Bulb-type_lectin_dom"/>
</dbReference>
<dbReference type="SMART" id="SM00108">
    <property type="entry name" value="B_lectin"/>
    <property type="match status" value="1"/>
</dbReference>
<evidence type="ECO:0000313" key="3">
    <source>
        <dbReference type="Proteomes" id="UP000281708"/>
    </source>
</evidence>
<organism evidence="2 3">
    <name type="scientific">Nocardioides mangrovicus</name>
    <dbReference type="NCBI Taxonomy" id="2478913"/>
    <lineage>
        <taxon>Bacteria</taxon>
        <taxon>Bacillati</taxon>
        <taxon>Actinomycetota</taxon>
        <taxon>Actinomycetes</taxon>
        <taxon>Propionibacteriales</taxon>
        <taxon>Nocardioidaceae</taxon>
        <taxon>Nocardioides</taxon>
    </lineage>
</organism>
<dbReference type="Gene3D" id="2.90.10.30">
    <property type="match status" value="1"/>
</dbReference>
<comment type="caution">
    <text evidence="2">The sequence shown here is derived from an EMBL/GenBank/DDBJ whole genome shotgun (WGS) entry which is preliminary data.</text>
</comment>
<evidence type="ECO:0000259" key="1">
    <source>
        <dbReference type="PROSITE" id="PS50927"/>
    </source>
</evidence>
<dbReference type="PROSITE" id="PS50927">
    <property type="entry name" value="BULB_LECTIN"/>
    <property type="match status" value="1"/>
</dbReference>
<dbReference type="OrthoDB" id="9815928at2"/>
<keyword evidence="3" id="KW-1185">Reference proteome</keyword>
<dbReference type="SUPFAM" id="SSF51110">
    <property type="entry name" value="alpha-D-mannose-specific plant lectins"/>
    <property type="match status" value="1"/>
</dbReference>
<proteinExistence type="predicted"/>